<dbReference type="EMBL" id="WMBT01000003">
    <property type="protein sequence ID" value="MTE00265.1"/>
    <property type="molecule type" value="Genomic_DNA"/>
</dbReference>
<protein>
    <recommendedName>
        <fullName evidence="3">Glycosyltransferase family 2 protein</fullName>
    </recommendedName>
</protein>
<dbReference type="SUPFAM" id="SSF53448">
    <property type="entry name" value="Nucleotide-diphospho-sugar transferases"/>
    <property type="match status" value="1"/>
</dbReference>
<sequence>MIRAHLATFPARRAILADTIRSIAPQVDRLFLCLNDYDAIPAWLDGFANLHPMIPESDLKDTGKFAFDPQDDDLVFTIDDDILYPPDYVERTLRQAEAFDLSRSIVGYQANRWTFKKAQGRHGWKTFMFFKPCRRAERVDVLGTGTACMTGRAMPRLGDLAGAAGFVDIRFATWQMDRGREFWVLPRGADDLRRNLPEDLKATSLFHTVATSGRADLRAETRALLDRIGSRG</sequence>
<gene>
    <name evidence="1" type="ORF">GIY56_08195</name>
</gene>
<name>A0A6L6HQE8_9RHOB</name>
<comment type="caution">
    <text evidence="1">The sequence shown here is derived from an EMBL/GenBank/DDBJ whole genome shotgun (WGS) entry which is preliminary data.</text>
</comment>
<evidence type="ECO:0000313" key="1">
    <source>
        <dbReference type="EMBL" id="MTE00265.1"/>
    </source>
</evidence>
<dbReference type="Proteomes" id="UP000481417">
    <property type="component" value="Unassembled WGS sequence"/>
</dbReference>
<evidence type="ECO:0000313" key="2">
    <source>
        <dbReference type="Proteomes" id="UP000481417"/>
    </source>
</evidence>
<dbReference type="InterPro" id="IPR029044">
    <property type="entry name" value="Nucleotide-diphossugar_trans"/>
</dbReference>
<dbReference type="RefSeq" id="WP_154764320.1">
    <property type="nucleotide sequence ID" value="NZ_WMBT01000003.1"/>
</dbReference>
<keyword evidence="2" id="KW-1185">Reference proteome</keyword>
<proteinExistence type="predicted"/>
<dbReference type="AlphaFoldDB" id="A0A6L6HQE8"/>
<accession>A0A6L6HQE8</accession>
<organism evidence="1 2">
    <name type="scientific">Paracoccus lichenicola</name>
    <dbReference type="NCBI Taxonomy" id="2665644"/>
    <lineage>
        <taxon>Bacteria</taxon>
        <taxon>Pseudomonadati</taxon>
        <taxon>Pseudomonadota</taxon>
        <taxon>Alphaproteobacteria</taxon>
        <taxon>Rhodobacterales</taxon>
        <taxon>Paracoccaceae</taxon>
        <taxon>Paracoccus</taxon>
    </lineage>
</organism>
<reference evidence="1 2" key="1">
    <citation type="submission" date="2019-11" db="EMBL/GenBank/DDBJ databases">
        <authorList>
            <person name="Lang L."/>
        </authorList>
    </citation>
    <scope>NUCLEOTIDE SEQUENCE [LARGE SCALE GENOMIC DNA]</scope>
    <source>
        <strain evidence="1 2">YIM 132242</strain>
    </source>
</reference>
<evidence type="ECO:0008006" key="3">
    <source>
        <dbReference type="Google" id="ProtNLM"/>
    </source>
</evidence>